<dbReference type="SUPFAM" id="SSF56281">
    <property type="entry name" value="Metallo-hydrolase/oxidoreductase"/>
    <property type="match status" value="1"/>
</dbReference>
<dbReference type="PANTHER" id="PTHR11203:SF37">
    <property type="entry name" value="INTEGRATOR COMPLEX SUBUNIT 11"/>
    <property type="match status" value="1"/>
</dbReference>
<organism evidence="4 5">
    <name type="scientific">Carboxydothermus islandicus</name>
    <dbReference type="NCBI Taxonomy" id="661089"/>
    <lineage>
        <taxon>Bacteria</taxon>
        <taxon>Bacillati</taxon>
        <taxon>Bacillota</taxon>
        <taxon>Clostridia</taxon>
        <taxon>Thermoanaerobacterales</taxon>
        <taxon>Thermoanaerobacteraceae</taxon>
        <taxon>Carboxydothermus</taxon>
    </lineage>
</organism>
<dbReference type="STRING" id="661089.ciss_16630"/>
<dbReference type="Gene3D" id="3.60.15.10">
    <property type="entry name" value="Ribonuclease Z/Hydroxyacylglutathione hydrolase-like"/>
    <property type="match status" value="1"/>
</dbReference>
<evidence type="ECO:0000313" key="4">
    <source>
        <dbReference type="EMBL" id="GAV25730.1"/>
    </source>
</evidence>
<dbReference type="SMART" id="SM00849">
    <property type="entry name" value="Lactamase_B"/>
    <property type="match status" value="1"/>
</dbReference>
<dbReference type="OrthoDB" id="9803916at2"/>
<dbReference type="InterPro" id="IPR022712">
    <property type="entry name" value="Beta_Casp"/>
</dbReference>
<dbReference type="Pfam" id="PF07521">
    <property type="entry name" value="RMMBL"/>
    <property type="match status" value="1"/>
</dbReference>
<accession>A0A1L8D3I1</accession>
<dbReference type="InterPro" id="IPR050698">
    <property type="entry name" value="MBL"/>
</dbReference>
<proteinExistence type="predicted"/>
<dbReference type="GO" id="GO:0004521">
    <property type="term" value="F:RNA endonuclease activity"/>
    <property type="evidence" value="ECO:0007669"/>
    <property type="project" value="TreeGrafter"/>
</dbReference>
<evidence type="ECO:0000259" key="3">
    <source>
        <dbReference type="SMART" id="SM01027"/>
    </source>
</evidence>
<dbReference type="Proteomes" id="UP000187338">
    <property type="component" value="Unassembled WGS sequence"/>
</dbReference>
<dbReference type="Pfam" id="PF16661">
    <property type="entry name" value="Lactamase_B_6"/>
    <property type="match status" value="1"/>
</dbReference>
<name>A0A1L8D3I1_9THEO</name>
<reference evidence="5" key="1">
    <citation type="submission" date="2016-12" db="EMBL/GenBank/DDBJ databases">
        <title>Draft Genome Sequences od Carboxydothermus pertinax and islandicus, Hydrogenogenic Carboxydotrophic Bacteria.</title>
        <authorList>
            <person name="Fukuyama Y."/>
            <person name="Ohmae K."/>
            <person name="Yoneda Y."/>
            <person name="Yoshida T."/>
            <person name="Sako Y."/>
        </authorList>
    </citation>
    <scope>NUCLEOTIDE SEQUENCE [LARGE SCALE GENOMIC DNA]</scope>
    <source>
        <strain evidence="5">SET</strain>
    </source>
</reference>
<comment type="caution">
    <text evidence="4">The sequence shown here is derived from an EMBL/GenBank/DDBJ whole genome shotgun (WGS) entry which is preliminary data.</text>
</comment>
<sequence length="504" mass="57137">MELTFFGAADTVTGSCYLFNVAGHKFLVDCGLFQGPKAIKERNYGEFPFNPREIEFVLLTHAHIDHSGLIPKLVKKGFRGTIYATEPTVDLAAVMLPDSGHVQEMEVERKNRKLRRAGKPELQPIYTADDAFNALQYFQKVPLETPFTPLPGLEVTFFDAGHILGSAMIKIAYNGQDANRTILFTGDLGRNGRPFMKEPQKVPLTDILVLESTYGNRVRTEEGDFKTLLKSLIEKVYRRNGNLVIPAFAMERTQDLIYILNDLVENKEVPPIDVYIDSPLAVEITKLFKKYPMYFNEDYQERLKRGDDPLTFPGLHFSVSQEDSVKLNNISRAIIISASGMADAGRIRHHLKHNLWRQESAVLLVGYQAQDTLGRKLLDGAKEVKIMGEEIAVKAEIYHYDGLSAHADQRELLAFIGRFSPKPAQIYLVHGEDEARINLKKLIEEKYQVPCYLPRYQETISLLTNLPGKSEEVLIDKVITLLRAKQLTEKARDLVEKLVKELES</sequence>
<dbReference type="InterPro" id="IPR036866">
    <property type="entry name" value="RibonucZ/Hydroxyglut_hydro"/>
</dbReference>
<dbReference type="RefSeq" id="WP_075865963.1">
    <property type="nucleotide sequence ID" value="NZ_BDJL01000055.1"/>
</dbReference>
<dbReference type="AlphaFoldDB" id="A0A1L8D3I1"/>
<dbReference type="PANTHER" id="PTHR11203">
    <property type="entry name" value="CLEAVAGE AND POLYADENYLATION SPECIFICITY FACTOR FAMILY MEMBER"/>
    <property type="match status" value="1"/>
</dbReference>
<feature type="domain" description="Beta-Casp" evidence="3">
    <location>
        <begin position="253"/>
        <end position="377"/>
    </location>
</feature>
<protein>
    <submittedName>
        <fullName evidence="4">MBL fold hydrolase</fullName>
    </submittedName>
</protein>
<dbReference type="EMBL" id="BDJL01000055">
    <property type="protein sequence ID" value="GAV25730.1"/>
    <property type="molecule type" value="Genomic_DNA"/>
</dbReference>
<evidence type="ECO:0000259" key="2">
    <source>
        <dbReference type="SMART" id="SM00849"/>
    </source>
</evidence>
<keyword evidence="5" id="KW-1185">Reference proteome</keyword>
<dbReference type="InterPro" id="IPR011108">
    <property type="entry name" value="RMMBL"/>
</dbReference>
<feature type="domain" description="Metallo-beta-lactamase" evidence="2">
    <location>
        <begin position="13"/>
        <end position="248"/>
    </location>
</feature>
<keyword evidence="1 4" id="KW-0378">Hydrolase</keyword>
<dbReference type="CDD" id="cd16295">
    <property type="entry name" value="TTHA0252-CPSF-like_MBL-fold"/>
    <property type="match status" value="1"/>
</dbReference>
<dbReference type="Pfam" id="PF10996">
    <property type="entry name" value="Beta-Casp"/>
    <property type="match status" value="1"/>
</dbReference>
<evidence type="ECO:0000256" key="1">
    <source>
        <dbReference type="ARBA" id="ARBA00022801"/>
    </source>
</evidence>
<evidence type="ECO:0000313" key="5">
    <source>
        <dbReference type="Proteomes" id="UP000187338"/>
    </source>
</evidence>
<dbReference type="SMART" id="SM01027">
    <property type="entry name" value="Beta-Casp"/>
    <property type="match status" value="1"/>
</dbReference>
<dbReference type="GO" id="GO:0016787">
    <property type="term" value="F:hydrolase activity"/>
    <property type="evidence" value="ECO:0007669"/>
    <property type="project" value="UniProtKB-KW"/>
</dbReference>
<gene>
    <name evidence="4" type="ORF">ciss_16630</name>
</gene>
<dbReference type="Gene3D" id="3.40.50.10890">
    <property type="match status" value="1"/>
</dbReference>
<dbReference type="InterPro" id="IPR001279">
    <property type="entry name" value="Metallo-B-lactamas"/>
</dbReference>